<evidence type="ECO:0000313" key="3">
    <source>
        <dbReference type="Proteomes" id="UP001595960"/>
    </source>
</evidence>
<dbReference type="GO" id="GO:0016491">
    <property type="term" value="F:oxidoreductase activity"/>
    <property type="evidence" value="ECO:0007669"/>
    <property type="project" value="UniProtKB-KW"/>
</dbReference>
<dbReference type="PANTHER" id="PTHR42760">
    <property type="entry name" value="SHORT-CHAIN DEHYDROGENASES/REDUCTASES FAMILY MEMBER"/>
    <property type="match status" value="1"/>
</dbReference>
<evidence type="ECO:0000313" key="2">
    <source>
        <dbReference type="EMBL" id="MFC4829997.1"/>
    </source>
</evidence>
<dbReference type="CDD" id="cd05233">
    <property type="entry name" value="SDR_c"/>
    <property type="match status" value="1"/>
</dbReference>
<organism evidence="2 3">
    <name type="scientific">Agromyces aurantiacus</name>
    <dbReference type="NCBI Taxonomy" id="165814"/>
    <lineage>
        <taxon>Bacteria</taxon>
        <taxon>Bacillati</taxon>
        <taxon>Actinomycetota</taxon>
        <taxon>Actinomycetes</taxon>
        <taxon>Micrococcales</taxon>
        <taxon>Microbacteriaceae</taxon>
        <taxon>Agromyces</taxon>
    </lineage>
</organism>
<dbReference type="PANTHER" id="PTHR42760:SF135">
    <property type="entry name" value="BLL7886 PROTEIN"/>
    <property type="match status" value="1"/>
</dbReference>
<name>A0ABV9R9S6_9MICO</name>
<protein>
    <submittedName>
        <fullName evidence="2">SDR family NAD(P)-dependent oxidoreductase</fullName>
        <ecNumber evidence="2">1.1.1.-</ecNumber>
    </submittedName>
</protein>
<dbReference type="InterPro" id="IPR002347">
    <property type="entry name" value="SDR_fam"/>
</dbReference>
<comment type="caution">
    <text evidence="2">The sequence shown here is derived from an EMBL/GenBank/DDBJ whole genome shotgun (WGS) entry which is preliminary data.</text>
</comment>
<proteinExistence type="inferred from homology"/>
<dbReference type="Gene3D" id="3.40.50.720">
    <property type="entry name" value="NAD(P)-binding Rossmann-like Domain"/>
    <property type="match status" value="1"/>
</dbReference>
<keyword evidence="3" id="KW-1185">Reference proteome</keyword>
<dbReference type="Pfam" id="PF13561">
    <property type="entry name" value="adh_short_C2"/>
    <property type="match status" value="1"/>
</dbReference>
<dbReference type="EMBL" id="JBHSJC010000002">
    <property type="protein sequence ID" value="MFC4829997.1"/>
    <property type="molecule type" value="Genomic_DNA"/>
</dbReference>
<comment type="similarity">
    <text evidence="1">Belongs to the short-chain dehydrogenases/reductases (SDR) family.</text>
</comment>
<dbReference type="InterPro" id="IPR036291">
    <property type="entry name" value="NAD(P)-bd_dom_sf"/>
</dbReference>
<gene>
    <name evidence="2" type="ORF">ACFPER_14420</name>
</gene>
<dbReference type="RefSeq" id="WP_204394952.1">
    <property type="nucleotide sequence ID" value="NZ_JAFBBW010000001.1"/>
</dbReference>
<dbReference type="PRINTS" id="PR00080">
    <property type="entry name" value="SDRFAMILY"/>
</dbReference>
<reference evidence="3" key="1">
    <citation type="journal article" date="2019" name="Int. J. Syst. Evol. Microbiol.">
        <title>The Global Catalogue of Microorganisms (GCM) 10K type strain sequencing project: providing services to taxonomists for standard genome sequencing and annotation.</title>
        <authorList>
            <consortium name="The Broad Institute Genomics Platform"/>
            <consortium name="The Broad Institute Genome Sequencing Center for Infectious Disease"/>
            <person name="Wu L."/>
            <person name="Ma J."/>
        </authorList>
    </citation>
    <scope>NUCLEOTIDE SEQUENCE [LARGE SCALE GENOMIC DNA]</scope>
    <source>
        <strain evidence="3">CGMCC 1.12192</strain>
    </source>
</reference>
<evidence type="ECO:0000256" key="1">
    <source>
        <dbReference type="ARBA" id="ARBA00006484"/>
    </source>
</evidence>
<accession>A0ABV9R9S6</accession>
<keyword evidence="2" id="KW-0560">Oxidoreductase</keyword>
<sequence>METRKVAVITGGSQGIGRGLVEAYRRLGYAVVANSRSIAASDEDGLITVAGDISDPAVAETVISTAVDSFGRVDTLVNNAGIFIAKPFLEYTQDDYAEALRTNLGGFFHVTQRAVAQMSAQGSGHVVNVTTTLVENAISSVPSALASLTKGGTSAVVKSLAIEYAGRGIRFNAVSPGIIKTPLHSVDAHPTYAGLHPVGRMGTIDEVVHGVLYLEQAHFVTGEFLHVDGGQSAGH</sequence>
<dbReference type="SUPFAM" id="SSF51735">
    <property type="entry name" value="NAD(P)-binding Rossmann-fold domains"/>
    <property type="match status" value="1"/>
</dbReference>
<dbReference type="PRINTS" id="PR00081">
    <property type="entry name" value="GDHRDH"/>
</dbReference>
<dbReference type="Proteomes" id="UP001595960">
    <property type="component" value="Unassembled WGS sequence"/>
</dbReference>
<dbReference type="EC" id="1.1.1.-" evidence="2"/>